<dbReference type="EMBL" id="WTRX01000162">
    <property type="protein sequence ID" value="MWU34077.1"/>
    <property type="molecule type" value="Genomic_DNA"/>
</dbReference>
<gene>
    <name evidence="1" type="ORF">GP944_26005</name>
    <name evidence="2" type="ORF">HV109_16370</name>
</gene>
<dbReference type="Proteomes" id="UP000441160">
    <property type="component" value="Unassembled WGS sequence"/>
</dbReference>
<organism evidence="1 3">
    <name type="scientific">Escherichia coli</name>
    <dbReference type="NCBI Taxonomy" id="562"/>
    <lineage>
        <taxon>Bacteria</taxon>
        <taxon>Pseudomonadati</taxon>
        <taxon>Pseudomonadota</taxon>
        <taxon>Gammaproteobacteria</taxon>
        <taxon>Enterobacterales</taxon>
        <taxon>Enterobacteriaceae</taxon>
        <taxon>Escherichia</taxon>
    </lineage>
</organism>
<name>A0A1Q6AWD6_ECOLX</name>
<evidence type="ECO:0000313" key="4">
    <source>
        <dbReference type="Proteomes" id="UP000512182"/>
    </source>
</evidence>
<dbReference type="Pfam" id="PF10711">
    <property type="entry name" value="DUF2513"/>
    <property type="match status" value="1"/>
</dbReference>
<accession>A0A1Q6AWD6</accession>
<dbReference type="InterPro" id="IPR019650">
    <property type="entry name" value="DUF2513"/>
</dbReference>
<evidence type="ECO:0000313" key="1">
    <source>
        <dbReference type="EMBL" id="MWU34077.1"/>
    </source>
</evidence>
<dbReference type="EMBL" id="CP056794">
    <property type="protein sequence ID" value="QLY98069.1"/>
    <property type="molecule type" value="Genomic_DNA"/>
</dbReference>
<proteinExistence type="predicted"/>
<evidence type="ECO:0000313" key="3">
    <source>
        <dbReference type="Proteomes" id="UP000441160"/>
    </source>
</evidence>
<dbReference type="AlphaFoldDB" id="A0A1Q6AWD6"/>
<protein>
    <submittedName>
        <fullName evidence="1">DUF2513 domain-containing protein</fullName>
    </submittedName>
</protein>
<dbReference type="Proteomes" id="UP000512182">
    <property type="component" value="Chromosome"/>
</dbReference>
<evidence type="ECO:0000313" key="2">
    <source>
        <dbReference type="EMBL" id="QLY98069.1"/>
    </source>
</evidence>
<sequence>MKLDQQYLKDLLIAFEKTYGPDTMLSELEDNGFNRYDQNFIFHMRLLCDYELIVRVDGKPGFGHIMSNELGEGVEYSWIEVPLRLTARGHDFIADLRQKEVWQAIKTNFKDEGISTLMSVSKSLAKGFARKKIKDITGIDIE</sequence>
<reference evidence="1 3" key="1">
    <citation type="submission" date="2019-12" db="EMBL/GenBank/DDBJ databases">
        <title>Enteriobacteria Tanzani isolates_8377-8380.</title>
        <authorList>
            <person name="Subbiah M."/>
            <person name="Call D."/>
        </authorList>
    </citation>
    <scope>NUCLEOTIDE SEQUENCE [LARGE SCALE GENOMIC DNA]</scope>
    <source>
        <strain evidence="1 3">8378wB3</strain>
    </source>
</reference>
<dbReference type="RefSeq" id="WP_000762734.1">
    <property type="nucleotide sequence ID" value="NZ_AP027704.1"/>
</dbReference>
<reference evidence="2 4" key="2">
    <citation type="submission" date="2020-06" db="EMBL/GenBank/DDBJ databases">
        <title>REHAB project genomes.</title>
        <authorList>
            <person name="Shaw L.P."/>
        </authorList>
    </citation>
    <scope>NUCLEOTIDE SEQUENCE [LARGE SCALE GENOMIC DNA]</scope>
    <source>
        <strain evidence="2 4">RHBSTW-00177</strain>
    </source>
</reference>